<dbReference type="AlphaFoldDB" id="A0AB39XP17"/>
<reference evidence="1" key="1">
    <citation type="submission" date="2024-08" db="EMBL/GenBank/DDBJ databases">
        <authorList>
            <person name="Chaddad Z."/>
            <person name="Lamrabet M."/>
            <person name="Bouhnik O."/>
            <person name="Alami S."/>
            <person name="Wipf D."/>
            <person name="Courty P.E."/>
            <person name="Missbah El Idrissi M."/>
        </authorList>
    </citation>
    <scope>NUCLEOTIDE SEQUENCE</scope>
    <source>
        <strain evidence="1">LLZ17</strain>
    </source>
</reference>
<evidence type="ECO:0000313" key="1">
    <source>
        <dbReference type="EMBL" id="XDV58072.1"/>
    </source>
</evidence>
<accession>A0AB39XP17</accession>
<dbReference type="EMBL" id="CP165734">
    <property type="protein sequence ID" value="XDV58072.1"/>
    <property type="molecule type" value="Genomic_DNA"/>
</dbReference>
<name>A0AB39XP17_9BRAD</name>
<organism evidence="1">
    <name type="scientific">Bradyrhizobium sp. LLZ17</name>
    <dbReference type="NCBI Taxonomy" id="3239388"/>
    <lineage>
        <taxon>Bacteria</taxon>
        <taxon>Pseudomonadati</taxon>
        <taxon>Pseudomonadota</taxon>
        <taxon>Alphaproteobacteria</taxon>
        <taxon>Hyphomicrobiales</taxon>
        <taxon>Nitrobacteraceae</taxon>
        <taxon>Bradyrhizobium</taxon>
    </lineage>
</organism>
<dbReference type="RefSeq" id="WP_369722549.1">
    <property type="nucleotide sequence ID" value="NZ_CP165734.1"/>
</dbReference>
<protein>
    <submittedName>
        <fullName evidence="1">Uncharacterized protein</fullName>
    </submittedName>
</protein>
<proteinExistence type="predicted"/>
<gene>
    <name evidence="1" type="ORF">AB8Z38_00380</name>
</gene>
<sequence>MPSPFDFVHLDPSLDPPEPYRAVFELFSELWAKLRGLEPSCAQDPVLLVLIRHLEHQLVAAGLVLTMQLDVLNHR</sequence>